<reference evidence="2 3" key="1">
    <citation type="journal article" date="2011" name="Science">
        <title>Comparative functional genomics of the fission yeasts.</title>
        <authorList>
            <person name="Rhind N."/>
            <person name="Chen Z."/>
            <person name="Yassour M."/>
            <person name="Thompson D.A."/>
            <person name="Haas B.J."/>
            <person name="Habib N."/>
            <person name="Wapinski I."/>
            <person name="Roy S."/>
            <person name="Lin M.F."/>
            <person name="Heiman D.I."/>
            <person name="Young S.K."/>
            <person name="Furuya K."/>
            <person name="Guo Y."/>
            <person name="Pidoux A."/>
            <person name="Chen H.M."/>
            <person name="Robbertse B."/>
            <person name="Goldberg J.M."/>
            <person name="Aoki K."/>
            <person name="Bayne E.H."/>
            <person name="Berlin A.M."/>
            <person name="Desjardins C.A."/>
            <person name="Dobbs E."/>
            <person name="Dukaj L."/>
            <person name="Fan L."/>
            <person name="FitzGerald M.G."/>
            <person name="French C."/>
            <person name="Gujja S."/>
            <person name="Hansen K."/>
            <person name="Keifenheim D."/>
            <person name="Levin J.Z."/>
            <person name="Mosher R.A."/>
            <person name="Mueller C.A."/>
            <person name="Pfiffner J."/>
            <person name="Priest M."/>
            <person name="Russ C."/>
            <person name="Smialowska A."/>
            <person name="Swoboda P."/>
            <person name="Sykes S.M."/>
            <person name="Vaughn M."/>
            <person name="Vengrova S."/>
            <person name="Yoder R."/>
            <person name="Zeng Q."/>
            <person name="Allshire R."/>
            <person name="Baulcombe D."/>
            <person name="Birren B.W."/>
            <person name="Brown W."/>
            <person name="Ekwall K."/>
            <person name="Kellis M."/>
            <person name="Leatherwood J."/>
            <person name="Levin H."/>
            <person name="Margalit H."/>
            <person name="Martienssen R."/>
            <person name="Nieduszynski C.A."/>
            <person name="Spatafora J.W."/>
            <person name="Friedman N."/>
            <person name="Dalgaard J.Z."/>
            <person name="Baumann P."/>
            <person name="Niki H."/>
            <person name="Regev A."/>
            <person name="Nusbaum C."/>
        </authorList>
    </citation>
    <scope>NUCLEOTIDE SEQUENCE [LARGE SCALE GENOMIC DNA]</scope>
    <source>
        <strain evidence="3">OY26 / ATCC MYA-4695 / CBS 11777 / NBRC 106824 / NRRL Y48691</strain>
    </source>
</reference>
<dbReference type="STRING" id="653667.S9X9J8"/>
<feature type="compositionally biased region" description="Basic and acidic residues" evidence="1">
    <location>
        <begin position="1"/>
        <end position="10"/>
    </location>
</feature>
<evidence type="ECO:0000313" key="3">
    <source>
        <dbReference type="Proteomes" id="UP000015464"/>
    </source>
</evidence>
<feature type="region of interest" description="Disordered" evidence="1">
    <location>
        <begin position="25"/>
        <end position="64"/>
    </location>
</feature>
<evidence type="ECO:0000256" key="1">
    <source>
        <dbReference type="SAM" id="MobiDB-lite"/>
    </source>
</evidence>
<feature type="region of interest" description="Disordered" evidence="1">
    <location>
        <begin position="182"/>
        <end position="208"/>
    </location>
</feature>
<dbReference type="eggNOG" id="KOG0578">
    <property type="taxonomic scope" value="Eukaryota"/>
</dbReference>
<protein>
    <submittedName>
        <fullName evidence="2">Uncharacterized protein</fullName>
    </submittedName>
</protein>
<keyword evidence="3" id="KW-1185">Reference proteome</keyword>
<proteinExistence type="predicted"/>
<gene>
    <name evidence="2" type="ORF">SPOG_01173</name>
</gene>
<feature type="region of interest" description="Disordered" evidence="1">
    <location>
        <begin position="1"/>
        <end position="20"/>
    </location>
</feature>
<feature type="compositionally biased region" description="Polar residues" evidence="1">
    <location>
        <begin position="255"/>
        <end position="266"/>
    </location>
</feature>
<feature type="region of interest" description="Disordered" evidence="1">
    <location>
        <begin position="138"/>
        <end position="159"/>
    </location>
</feature>
<accession>S9X9J8</accession>
<dbReference type="OMA" id="WKRLSQD"/>
<name>S9X9J8_SCHCR</name>
<dbReference type="RefSeq" id="XP_013024899.1">
    <property type="nucleotide sequence ID" value="XM_013169445.1"/>
</dbReference>
<dbReference type="AlphaFoldDB" id="S9X9J8"/>
<dbReference type="Proteomes" id="UP000015464">
    <property type="component" value="Unassembled WGS sequence"/>
</dbReference>
<dbReference type="GeneID" id="25035504"/>
<organism evidence="2 3">
    <name type="scientific">Schizosaccharomyces cryophilus (strain OY26 / ATCC MYA-4695 / CBS 11777 / NBRC 106824 / NRRL Y48691)</name>
    <name type="common">Fission yeast</name>
    <dbReference type="NCBI Taxonomy" id="653667"/>
    <lineage>
        <taxon>Eukaryota</taxon>
        <taxon>Fungi</taxon>
        <taxon>Dikarya</taxon>
        <taxon>Ascomycota</taxon>
        <taxon>Taphrinomycotina</taxon>
        <taxon>Schizosaccharomycetes</taxon>
        <taxon>Schizosaccharomycetales</taxon>
        <taxon>Schizosaccharomycetaceae</taxon>
        <taxon>Schizosaccharomyces</taxon>
    </lineage>
</organism>
<feature type="region of interest" description="Disordered" evidence="1">
    <location>
        <begin position="237"/>
        <end position="266"/>
    </location>
</feature>
<dbReference type="OrthoDB" id="5358618at2759"/>
<dbReference type="EMBL" id="KE546993">
    <property type="protein sequence ID" value="EPY50416.1"/>
    <property type="molecule type" value="Genomic_DNA"/>
</dbReference>
<evidence type="ECO:0000313" key="2">
    <source>
        <dbReference type="EMBL" id="EPY50416.1"/>
    </source>
</evidence>
<sequence>MFPENSHEDGASSNHRKSAFWKRLSQDSAYEKPRRSRHVQSYSISDFPSELQPTRAAPEPPKGKFTQYARRFSSHIKSLFSKKASSPSGTSNPSYNTFFHNHHHHHRLPVQTDIVPSPREMDWNYEVKVPNKTTLSPRRTYVRGHSNGKKSSYLGRSRSLNLRPESTSISFPLHLYKSDTAGSNPRTAFPARTSSSSTYSSLPRVSGDNESLKLAPIESLNATANRKTEGYVSILNRRSVPNPPSSLNFGEWDTTPLTNIQEKSTD</sequence>
<dbReference type="HOGENOM" id="CLU_1074256_0_0_1"/>